<proteinExistence type="inferred from homology"/>
<reference evidence="8" key="1">
    <citation type="journal article" date="2020" name="mSystems">
        <title>Genome- and Community-Level Interaction Insights into Carbon Utilization and Element Cycling Functions of Hydrothermarchaeota in Hydrothermal Sediment.</title>
        <authorList>
            <person name="Zhou Z."/>
            <person name="Liu Y."/>
            <person name="Xu W."/>
            <person name="Pan J."/>
            <person name="Luo Z.H."/>
            <person name="Li M."/>
        </authorList>
    </citation>
    <scope>NUCLEOTIDE SEQUENCE [LARGE SCALE GENOMIC DNA]</scope>
    <source>
        <strain evidence="8">SpSt-573</strain>
    </source>
</reference>
<feature type="domain" description="Adenosine deaminase" evidence="7">
    <location>
        <begin position="12"/>
        <end position="334"/>
    </location>
</feature>
<protein>
    <recommendedName>
        <fullName evidence="3">adenosine deaminase</fullName>
        <ecNumber evidence="3">3.5.4.4</ecNumber>
    </recommendedName>
</protein>
<dbReference type="SUPFAM" id="SSF51556">
    <property type="entry name" value="Metallo-dependent hydrolases"/>
    <property type="match status" value="1"/>
</dbReference>
<evidence type="ECO:0000256" key="1">
    <source>
        <dbReference type="ARBA" id="ARBA00001947"/>
    </source>
</evidence>
<keyword evidence="4" id="KW-0479">Metal-binding</keyword>
<keyword evidence="6" id="KW-0862">Zinc</keyword>
<dbReference type="EC" id="3.5.4.4" evidence="3"/>
<comment type="caution">
    <text evidence="8">The sequence shown here is derived from an EMBL/GenBank/DDBJ whole genome shotgun (WGS) entry which is preliminary data.</text>
</comment>
<dbReference type="NCBIfam" id="TIGR01430">
    <property type="entry name" value="aden_deam"/>
    <property type="match status" value="1"/>
</dbReference>
<dbReference type="InterPro" id="IPR006330">
    <property type="entry name" value="Ado/ade_deaminase"/>
</dbReference>
<dbReference type="InterPro" id="IPR032466">
    <property type="entry name" value="Metal_Hydrolase"/>
</dbReference>
<accession>A0A7C4KI07</accession>
<comment type="cofactor">
    <cofactor evidence="1">
        <name>Zn(2+)</name>
        <dbReference type="ChEBI" id="CHEBI:29105"/>
    </cofactor>
</comment>
<dbReference type="GO" id="GO:0005829">
    <property type="term" value="C:cytosol"/>
    <property type="evidence" value="ECO:0007669"/>
    <property type="project" value="TreeGrafter"/>
</dbReference>
<dbReference type="GO" id="GO:0043103">
    <property type="term" value="P:hypoxanthine salvage"/>
    <property type="evidence" value="ECO:0007669"/>
    <property type="project" value="TreeGrafter"/>
</dbReference>
<dbReference type="PANTHER" id="PTHR11409">
    <property type="entry name" value="ADENOSINE DEAMINASE"/>
    <property type="match status" value="1"/>
</dbReference>
<evidence type="ECO:0000256" key="3">
    <source>
        <dbReference type="ARBA" id="ARBA00012784"/>
    </source>
</evidence>
<name>A0A7C4KI07_9CHLR</name>
<dbReference type="GO" id="GO:0004000">
    <property type="term" value="F:adenosine deaminase activity"/>
    <property type="evidence" value="ECO:0007669"/>
    <property type="project" value="TreeGrafter"/>
</dbReference>
<evidence type="ECO:0000256" key="5">
    <source>
        <dbReference type="ARBA" id="ARBA00022801"/>
    </source>
</evidence>
<dbReference type="GO" id="GO:0046103">
    <property type="term" value="P:inosine biosynthetic process"/>
    <property type="evidence" value="ECO:0007669"/>
    <property type="project" value="TreeGrafter"/>
</dbReference>
<dbReference type="Gene3D" id="3.20.20.140">
    <property type="entry name" value="Metal-dependent hydrolases"/>
    <property type="match status" value="1"/>
</dbReference>
<evidence type="ECO:0000259" key="7">
    <source>
        <dbReference type="Pfam" id="PF00962"/>
    </source>
</evidence>
<evidence type="ECO:0000313" key="8">
    <source>
        <dbReference type="EMBL" id="HGS21916.1"/>
    </source>
</evidence>
<dbReference type="AlphaFoldDB" id="A0A7C4KI07"/>
<dbReference type="GO" id="GO:0046872">
    <property type="term" value="F:metal ion binding"/>
    <property type="evidence" value="ECO:0007669"/>
    <property type="project" value="UniProtKB-KW"/>
</dbReference>
<gene>
    <name evidence="8" type="primary">add</name>
    <name evidence="8" type="ORF">ENT37_08600</name>
</gene>
<dbReference type="Pfam" id="PF00962">
    <property type="entry name" value="A_deaminase"/>
    <property type="match status" value="1"/>
</dbReference>
<comment type="similarity">
    <text evidence="2">Belongs to the metallo-dependent hydrolases superfamily. Adenosine and AMP deaminases family.</text>
</comment>
<dbReference type="EMBL" id="DSYK01000426">
    <property type="protein sequence ID" value="HGS21916.1"/>
    <property type="molecule type" value="Genomic_DNA"/>
</dbReference>
<sequence length="337" mass="38478">MKCFDPLYNTMPKVELHCHLEGSIRTTTLYEIARESGLPLPAENVDQLEPFVRVYEQRDDLQSVLNAFALAQNSFTSPAAVERIAYELFEDAARQNIRLLEVRYSPDWAFSRHQLNWDAALEGILRARERAQAQWGMAIGLIAITSRSRGVESCKRTVDWAIRHRDVLCGFDLADGEREHPIGEFSREVLRVRDAGLKITVHSGEDTPASYVVDTIRGVNPERIGHGIHIIEDDAAIEMVKEHGITLEVNPWSNYLTHSVRRIEDHPLKRLFDRGVKVTINSDDPELLNTNLNNEYRLAHEVLGMSLEEIATCNRYALEASFLPDETKRAVMEQWFS</sequence>
<keyword evidence="5 8" id="KW-0378">Hydrolase</keyword>
<dbReference type="InterPro" id="IPR001365">
    <property type="entry name" value="A_deaminase_dom"/>
</dbReference>
<dbReference type="GO" id="GO:0006154">
    <property type="term" value="P:adenosine catabolic process"/>
    <property type="evidence" value="ECO:0007669"/>
    <property type="project" value="TreeGrafter"/>
</dbReference>
<evidence type="ECO:0000256" key="2">
    <source>
        <dbReference type="ARBA" id="ARBA00006676"/>
    </source>
</evidence>
<dbReference type="PANTHER" id="PTHR11409:SF43">
    <property type="entry name" value="ADENOSINE DEAMINASE"/>
    <property type="match status" value="1"/>
</dbReference>
<evidence type="ECO:0000256" key="6">
    <source>
        <dbReference type="ARBA" id="ARBA00022833"/>
    </source>
</evidence>
<organism evidence="8">
    <name type="scientific">Anaerolinea thermolimosa</name>
    <dbReference type="NCBI Taxonomy" id="229919"/>
    <lineage>
        <taxon>Bacteria</taxon>
        <taxon>Bacillati</taxon>
        <taxon>Chloroflexota</taxon>
        <taxon>Anaerolineae</taxon>
        <taxon>Anaerolineales</taxon>
        <taxon>Anaerolineaceae</taxon>
        <taxon>Anaerolinea</taxon>
    </lineage>
</organism>
<evidence type="ECO:0000256" key="4">
    <source>
        <dbReference type="ARBA" id="ARBA00022723"/>
    </source>
</evidence>